<name>A0A165JTD6_EXIGL</name>
<gene>
    <name evidence="1" type="ORF">EXIGLDRAFT_707453</name>
</gene>
<keyword evidence="2" id="KW-1185">Reference proteome</keyword>
<dbReference type="AlphaFoldDB" id="A0A165JTD6"/>
<reference evidence="1 2" key="1">
    <citation type="journal article" date="2016" name="Mol. Biol. Evol.">
        <title>Comparative Genomics of Early-Diverging Mushroom-Forming Fungi Provides Insights into the Origins of Lignocellulose Decay Capabilities.</title>
        <authorList>
            <person name="Nagy L.G."/>
            <person name="Riley R."/>
            <person name="Tritt A."/>
            <person name="Adam C."/>
            <person name="Daum C."/>
            <person name="Floudas D."/>
            <person name="Sun H."/>
            <person name="Yadav J.S."/>
            <person name="Pangilinan J."/>
            <person name="Larsson K.H."/>
            <person name="Matsuura K."/>
            <person name="Barry K."/>
            <person name="Labutti K."/>
            <person name="Kuo R."/>
            <person name="Ohm R.A."/>
            <person name="Bhattacharya S.S."/>
            <person name="Shirouzu T."/>
            <person name="Yoshinaga Y."/>
            <person name="Martin F.M."/>
            <person name="Grigoriev I.V."/>
            <person name="Hibbett D.S."/>
        </authorList>
    </citation>
    <scope>NUCLEOTIDE SEQUENCE [LARGE SCALE GENOMIC DNA]</scope>
    <source>
        <strain evidence="1 2">HHB12029</strain>
    </source>
</reference>
<dbReference type="EMBL" id="KV425959">
    <property type="protein sequence ID" value="KZV95304.1"/>
    <property type="molecule type" value="Genomic_DNA"/>
</dbReference>
<sequence length="101" mass="10915">MTGVYRDVMKSRTIKKASRRQAWTPSDSLGRLTKSAELEKAFQLFKFAKIAGTCRQVHSSSLKHAKVPSSGCAGSPDLAHFFWAVNGLSGSVEPSLCSVPS</sequence>
<organism evidence="1 2">
    <name type="scientific">Exidia glandulosa HHB12029</name>
    <dbReference type="NCBI Taxonomy" id="1314781"/>
    <lineage>
        <taxon>Eukaryota</taxon>
        <taxon>Fungi</taxon>
        <taxon>Dikarya</taxon>
        <taxon>Basidiomycota</taxon>
        <taxon>Agaricomycotina</taxon>
        <taxon>Agaricomycetes</taxon>
        <taxon>Auriculariales</taxon>
        <taxon>Exidiaceae</taxon>
        <taxon>Exidia</taxon>
    </lineage>
</organism>
<accession>A0A165JTD6</accession>
<dbReference type="InParanoid" id="A0A165JTD6"/>
<protein>
    <submittedName>
        <fullName evidence="1">Uncharacterized protein</fullName>
    </submittedName>
</protein>
<evidence type="ECO:0000313" key="2">
    <source>
        <dbReference type="Proteomes" id="UP000077266"/>
    </source>
</evidence>
<evidence type="ECO:0000313" key="1">
    <source>
        <dbReference type="EMBL" id="KZV95304.1"/>
    </source>
</evidence>
<proteinExistence type="predicted"/>
<dbReference type="Proteomes" id="UP000077266">
    <property type="component" value="Unassembled WGS sequence"/>
</dbReference>